<dbReference type="RefSeq" id="WP_187001204.1">
    <property type="nucleotide sequence ID" value="NZ_CP156928.1"/>
</dbReference>
<evidence type="ECO:0000256" key="1">
    <source>
        <dbReference type="SAM" id="MobiDB-lite"/>
    </source>
</evidence>
<dbReference type="Proteomes" id="UP000516412">
    <property type="component" value="Chromosome"/>
</dbReference>
<keyword evidence="4" id="KW-1185">Reference proteome</keyword>
<organism evidence="3 4">
    <name type="scientific">Neisseria musculi</name>
    <dbReference type="NCBI Taxonomy" id="1815583"/>
    <lineage>
        <taxon>Bacteria</taxon>
        <taxon>Pseudomonadati</taxon>
        <taxon>Pseudomonadota</taxon>
        <taxon>Betaproteobacteria</taxon>
        <taxon>Neisseriales</taxon>
        <taxon>Neisseriaceae</taxon>
        <taxon>Neisseria</taxon>
    </lineage>
</organism>
<reference evidence="3" key="1">
    <citation type="submission" date="2024-06" db="EMBL/GenBank/DDBJ databases">
        <title>Complete Genome Sequence of mouse commensal type strain Neisseria musculi.</title>
        <authorList>
            <person name="Thapa E."/>
            <person name="Aluvathingal J."/>
            <person name="Nadendla S."/>
            <person name="Mehta A."/>
            <person name="Tettelin H."/>
            <person name="Weyand N.J."/>
        </authorList>
    </citation>
    <scope>NUCLEOTIDE SEQUENCE</scope>
    <source>
        <strain evidence="3">NW831</strain>
    </source>
</reference>
<evidence type="ECO:0000259" key="2">
    <source>
        <dbReference type="Pfam" id="PF09951"/>
    </source>
</evidence>
<feature type="region of interest" description="Disordered" evidence="1">
    <location>
        <begin position="72"/>
        <end position="107"/>
    </location>
</feature>
<dbReference type="Pfam" id="PF09951">
    <property type="entry name" value="Imm33"/>
    <property type="match status" value="1"/>
</dbReference>
<dbReference type="InterPro" id="IPR018689">
    <property type="entry name" value="Imm33_dom"/>
</dbReference>
<sequence>MSLFAATFSAAPGRCMAFKTVGKGGAPVGLTYRKEPVFEQDSDRRFFSGDETDELTADSANFTVCGISSSTRSRPAVAERPAQPAGTAWKTGRNGKFHPAADWRPQD</sequence>
<gene>
    <name evidence="3" type="ORF">H7A79_0853</name>
</gene>
<feature type="domain" description="Immunity protein Imm33" evidence="2">
    <location>
        <begin position="15"/>
        <end position="98"/>
    </location>
</feature>
<proteinExistence type="predicted"/>
<evidence type="ECO:0000313" key="4">
    <source>
        <dbReference type="Proteomes" id="UP000516412"/>
    </source>
</evidence>
<name>A0A7H1M9T2_9NEIS</name>
<evidence type="ECO:0000313" key="3">
    <source>
        <dbReference type="EMBL" id="QNT58397.1"/>
    </source>
</evidence>
<protein>
    <recommendedName>
        <fullName evidence="2">Immunity protein Imm33 domain-containing protein</fullName>
    </recommendedName>
</protein>
<dbReference type="EMBL" id="CP060414">
    <property type="protein sequence ID" value="QNT58397.1"/>
    <property type="molecule type" value="Genomic_DNA"/>
</dbReference>
<dbReference type="AlphaFoldDB" id="A0A7H1M9T2"/>
<accession>A0A7H1M9T2</accession>
<dbReference type="KEGG" id="nmus:H7A79_0853"/>